<dbReference type="InterPro" id="IPR036264">
    <property type="entry name" value="Bact_exopeptidase_dim_dom"/>
</dbReference>
<feature type="signal peptide" evidence="2">
    <location>
        <begin position="1"/>
        <end position="30"/>
    </location>
</feature>
<proteinExistence type="predicted"/>
<dbReference type="SUPFAM" id="SSF53187">
    <property type="entry name" value="Zn-dependent exopeptidases"/>
    <property type="match status" value="1"/>
</dbReference>
<evidence type="ECO:0000313" key="4">
    <source>
        <dbReference type="EMBL" id="MCJ2184277.1"/>
    </source>
</evidence>
<protein>
    <submittedName>
        <fullName evidence="4">Amidohydrolase</fullName>
    </submittedName>
</protein>
<sequence length="460" mass="48001">MLPSSLPSRLRALALGAAALIVPLAAPASAKPIPGVPADLERAVDSAVSAVTPDVIAWRRDIHAHPGLGNHETRTAALVARQLRALGFDDVRTGIAHTGVVGILRGARPGPVVALRAELDALPIKEATGLPFASHVVVDVDGKPTPVMHACGHDAHTAILLGAARVLAGLRDRIAGTVMVVFQPAEEGVTGETYGAALMVQEGVFDTLRPDAIMALHVEPGPVGRIMVRPGPFLSSSSAIHIRLKGRQTHAGRPWEGTDLVNLSADVVKALTTISARRVDVFQFPNVVSIGALQAGNRNNVLPGSASLDGTIRTFSLARRDALKTMIRQSVEGLTATYDAQADVSFEDQALVTSSEPALLARMRPALDAAAGPAGVDANALLRGAAEDFSAFETQVPGLYYILGSTPNYTAMDAAPSNHSDKFDIDEAVLPIGVKAQVLTALSFLGQGAASLETRPVETK</sequence>
<dbReference type="RefSeq" id="WP_244022955.1">
    <property type="nucleotide sequence ID" value="NZ_JALHLF010000088.1"/>
</dbReference>
<name>A0ABT0BGW5_9SPHN</name>
<dbReference type="InterPro" id="IPR017439">
    <property type="entry name" value="Amidohydrolase"/>
</dbReference>
<dbReference type="Proteomes" id="UP001162881">
    <property type="component" value="Unassembled WGS sequence"/>
</dbReference>
<dbReference type="PIRSF" id="PIRSF005962">
    <property type="entry name" value="Pept_M20D_amidohydro"/>
    <property type="match status" value="1"/>
</dbReference>
<keyword evidence="5" id="KW-1185">Reference proteome</keyword>
<dbReference type="SUPFAM" id="SSF55031">
    <property type="entry name" value="Bacterial exopeptidase dimerisation domain"/>
    <property type="match status" value="1"/>
</dbReference>
<feature type="domain" description="Peptidase M20 dimerisation" evidence="3">
    <location>
        <begin position="238"/>
        <end position="332"/>
    </location>
</feature>
<dbReference type="PANTHER" id="PTHR11014">
    <property type="entry name" value="PEPTIDASE M20 FAMILY MEMBER"/>
    <property type="match status" value="1"/>
</dbReference>
<keyword evidence="1" id="KW-0378">Hydrolase</keyword>
<dbReference type="EMBL" id="JALHLF010000088">
    <property type="protein sequence ID" value="MCJ2184277.1"/>
    <property type="molecule type" value="Genomic_DNA"/>
</dbReference>
<evidence type="ECO:0000256" key="2">
    <source>
        <dbReference type="SAM" id="SignalP"/>
    </source>
</evidence>
<dbReference type="InterPro" id="IPR011650">
    <property type="entry name" value="Peptidase_M20_dimer"/>
</dbReference>
<evidence type="ECO:0000256" key="1">
    <source>
        <dbReference type="ARBA" id="ARBA00022801"/>
    </source>
</evidence>
<dbReference type="InterPro" id="IPR002933">
    <property type="entry name" value="Peptidase_M20"/>
</dbReference>
<comment type="caution">
    <text evidence="4">The sequence shown here is derived from an EMBL/GenBank/DDBJ whole genome shotgun (WGS) entry which is preliminary data.</text>
</comment>
<reference evidence="4" key="1">
    <citation type="submission" date="2022-03" db="EMBL/GenBank/DDBJ databases">
        <title>Identification of a novel bacterium isolated from mangrove sediments.</title>
        <authorList>
            <person name="Pan X."/>
        </authorList>
    </citation>
    <scope>NUCLEOTIDE SEQUENCE</scope>
    <source>
        <strain evidence="4">B1949</strain>
    </source>
</reference>
<dbReference type="Pfam" id="PF07687">
    <property type="entry name" value="M20_dimer"/>
    <property type="match status" value="1"/>
</dbReference>
<keyword evidence="2" id="KW-0732">Signal</keyword>
<dbReference type="Gene3D" id="3.40.630.10">
    <property type="entry name" value="Zn peptidases"/>
    <property type="match status" value="1"/>
</dbReference>
<accession>A0ABT0BGW5</accession>
<dbReference type="PANTHER" id="PTHR11014:SF63">
    <property type="entry name" value="METALLOPEPTIDASE, PUTATIVE (AFU_ORTHOLOGUE AFUA_6G09600)-RELATED"/>
    <property type="match status" value="1"/>
</dbReference>
<evidence type="ECO:0000313" key="5">
    <source>
        <dbReference type="Proteomes" id="UP001162881"/>
    </source>
</evidence>
<dbReference type="NCBIfam" id="TIGR01891">
    <property type="entry name" value="amidohydrolases"/>
    <property type="match status" value="1"/>
</dbReference>
<dbReference type="Gene3D" id="3.30.70.360">
    <property type="match status" value="1"/>
</dbReference>
<feature type="chain" id="PRO_5045798235" evidence="2">
    <location>
        <begin position="31"/>
        <end position="460"/>
    </location>
</feature>
<gene>
    <name evidence="4" type="ORF">MTR62_16495</name>
</gene>
<organism evidence="4 5">
    <name type="scientific">Novosphingobium organovorum</name>
    <dbReference type="NCBI Taxonomy" id="2930092"/>
    <lineage>
        <taxon>Bacteria</taxon>
        <taxon>Pseudomonadati</taxon>
        <taxon>Pseudomonadota</taxon>
        <taxon>Alphaproteobacteria</taxon>
        <taxon>Sphingomonadales</taxon>
        <taxon>Sphingomonadaceae</taxon>
        <taxon>Novosphingobium</taxon>
    </lineage>
</organism>
<evidence type="ECO:0000259" key="3">
    <source>
        <dbReference type="Pfam" id="PF07687"/>
    </source>
</evidence>
<dbReference type="Pfam" id="PF01546">
    <property type="entry name" value="Peptidase_M20"/>
    <property type="match status" value="1"/>
</dbReference>